<dbReference type="AlphaFoldDB" id="A0A4S2DCM2"/>
<name>A0A4S2DCM2_9MICO</name>
<evidence type="ECO:0000313" key="2">
    <source>
        <dbReference type="Proteomes" id="UP000309893"/>
    </source>
</evidence>
<dbReference type="RefSeq" id="WP_135948667.1">
    <property type="nucleotide sequence ID" value="NZ_CP158846.1"/>
</dbReference>
<sequence length="197" mass="21323">MKVDVKTLEGTPMTADAATEPLGTALRIAPAFIASAPDEETGVITEIRADYRRNEGEYVITSITTSALRPDVTVKTLRQHTATSPIVAAAVPHCLAMQLDDDPGAPWRTVSDLTSADGHLIPRWLAREVVKRGVRDARMDVIEIIYGAAALAGQPPVRAVERELDVPYRTAQDWITKARAAGRLEGMHYAVGRQADG</sequence>
<reference evidence="1 2" key="1">
    <citation type="submission" date="2019-04" db="EMBL/GenBank/DDBJ databases">
        <title>Microbes associate with the intestines of laboratory mice.</title>
        <authorList>
            <person name="Navarre W."/>
            <person name="Wong E."/>
            <person name="Huang K."/>
            <person name="Tropini C."/>
            <person name="Ng K."/>
            <person name="Yu B."/>
        </authorList>
    </citation>
    <scope>NUCLEOTIDE SEQUENCE [LARGE SCALE GENOMIC DNA]</scope>
    <source>
        <strain evidence="1 2">NM46_B2-13</strain>
    </source>
</reference>
<dbReference type="OrthoDB" id="5060174at2"/>
<protein>
    <submittedName>
        <fullName evidence="1">Uncharacterized protein</fullName>
    </submittedName>
</protein>
<organism evidence="1 2">
    <name type="scientific">Microbacterium laevaniformans</name>
    <dbReference type="NCBI Taxonomy" id="36807"/>
    <lineage>
        <taxon>Bacteria</taxon>
        <taxon>Bacillati</taxon>
        <taxon>Actinomycetota</taxon>
        <taxon>Actinomycetes</taxon>
        <taxon>Micrococcales</taxon>
        <taxon>Microbacteriaceae</taxon>
        <taxon>Microbacterium</taxon>
    </lineage>
</organism>
<comment type="caution">
    <text evidence="1">The sequence shown here is derived from an EMBL/GenBank/DDBJ whole genome shotgun (WGS) entry which is preliminary data.</text>
</comment>
<dbReference type="Proteomes" id="UP000309893">
    <property type="component" value="Unassembled WGS sequence"/>
</dbReference>
<gene>
    <name evidence="1" type="ORF">E5344_03330</name>
</gene>
<proteinExistence type="predicted"/>
<dbReference type="EMBL" id="SRYO01000001">
    <property type="protein sequence ID" value="TGY39639.1"/>
    <property type="molecule type" value="Genomic_DNA"/>
</dbReference>
<evidence type="ECO:0000313" key="1">
    <source>
        <dbReference type="EMBL" id="TGY39639.1"/>
    </source>
</evidence>
<accession>A0A4S2DCM2</accession>